<comment type="caution">
    <text evidence="4">The sequence shown here is derived from an EMBL/GenBank/DDBJ whole genome shotgun (WGS) entry which is preliminary data.</text>
</comment>
<dbReference type="Pfam" id="PF13519">
    <property type="entry name" value="VWA_2"/>
    <property type="match status" value="1"/>
</dbReference>
<dbReference type="PANTHER" id="PTHR37464">
    <property type="entry name" value="BLL2463 PROTEIN"/>
    <property type="match status" value="1"/>
</dbReference>
<dbReference type="NCBIfam" id="TIGR02226">
    <property type="entry name" value="two_anch"/>
    <property type="match status" value="1"/>
</dbReference>
<keyword evidence="5" id="KW-1185">Reference proteome</keyword>
<dbReference type="InterPro" id="IPR036465">
    <property type="entry name" value="vWFA_dom_sf"/>
</dbReference>
<evidence type="ECO:0000259" key="2">
    <source>
        <dbReference type="Pfam" id="PF07584"/>
    </source>
</evidence>
<protein>
    <submittedName>
        <fullName evidence="4">BatA and WFA domain-containing protein</fullName>
    </submittedName>
</protein>
<dbReference type="InterPro" id="IPR011933">
    <property type="entry name" value="Double_TM_dom"/>
</dbReference>
<keyword evidence="1" id="KW-0472">Membrane</keyword>
<dbReference type="RefSeq" id="WP_308948910.1">
    <property type="nucleotide sequence ID" value="NZ_JARXHW010000007.1"/>
</dbReference>
<feature type="transmembrane region" description="Helical" evidence="1">
    <location>
        <begin position="639"/>
        <end position="658"/>
    </location>
</feature>
<feature type="domain" description="VWFA" evidence="3">
    <location>
        <begin position="89"/>
        <end position="189"/>
    </location>
</feature>
<reference evidence="4 5" key="1">
    <citation type="submission" date="2023-04" db="EMBL/GenBank/DDBJ databases">
        <title>A novel bacteria isolated from coastal sediment.</title>
        <authorList>
            <person name="Liu X.-J."/>
            <person name="Du Z.-J."/>
        </authorList>
    </citation>
    <scope>NUCLEOTIDE SEQUENCE [LARGE SCALE GENOMIC DNA]</scope>
    <source>
        <strain evidence="4 5">SDUM461003</strain>
    </source>
</reference>
<feature type="transmembrane region" description="Helical" evidence="1">
    <location>
        <begin position="6"/>
        <end position="24"/>
    </location>
</feature>
<dbReference type="InterPro" id="IPR024163">
    <property type="entry name" value="Aerotolerance_reg_N"/>
</dbReference>
<dbReference type="PANTHER" id="PTHR37464:SF1">
    <property type="entry name" value="BLL2463 PROTEIN"/>
    <property type="match status" value="1"/>
</dbReference>
<accession>A0ABU1AT46</accession>
<evidence type="ECO:0000259" key="3">
    <source>
        <dbReference type="Pfam" id="PF13519"/>
    </source>
</evidence>
<evidence type="ECO:0000313" key="4">
    <source>
        <dbReference type="EMBL" id="MDQ8206792.1"/>
    </source>
</evidence>
<dbReference type="Pfam" id="PF07584">
    <property type="entry name" value="BatA"/>
    <property type="match status" value="1"/>
</dbReference>
<keyword evidence="1" id="KW-0812">Transmembrane</keyword>
<dbReference type="EMBL" id="JARXHW010000007">
    <property type="protein sequence ID" value="MDQ8206792.1"/>
    <property type="molecule type" value="Genomic_DNA"/>
</dbReference>
<feature type="transmembrane region" description="Helical" evidence="1">
    <location>
        <begin position="56"/>
        <end position="78"/>
    </location>
</feature>
<feature type="domain" description="Aerotolerance regulator N-terminal" evidence="2">
    <location>
        <begin position="1"/>
        <end position="76"/>
    </location>
</feature>
<dbReference type="Gene3D" id="3.40.50.410">
    <property type="entry name" value="von Willebrand factor, type A domain"/>
    <property type="match status" value="1"/>
</dbReference>
<sequence>MSLLFTSFLIGSAMIGLPLWLHFLRKRTTVRVPFPSLKFLSPKVLRESKRHRIRRWLVLVFRCLAILCVIIAFARPFFERKRIVSGRAVIVIVDDSFSMHAESRWESIRDWGLSELQQLGKVDEVGLMAVRNTPTWLLPLSENVSRIPATLSTWQPGYYAADYADALRLAAATLHASPHRDLHIILLADHQSRAWANTRFDQPLPPGVQLHTPAPPTELLDQAALHSLKLRSVGRLLHVEFMSCSYAPLDQERVLSIYVQGERIHQDTLLLQVGAEQTWSYELPLPETVDPAEPIAVELSLDADSLPVDDAVAGVIDPRAGIPVRLDAQAHRASDPPIAVDYVYHALAATQYQEQFRLSPQMMDATPWPDDALFVLRGAGLSDAAERMQIEARLKAGKAGLVFAEGGAALSQWLVSEGIQLKRLKPKLDQSYRLEDWDMAHSLVGALDTASLGSLMDVDFESGWALESASMLPLARWSNGSVAVGEVMVGGGRLIVFGFRMDRSRSELVISSAFVPLMHQSLVYLSDQVDRREVHEIGDWVSLAPGTQVDRLQGMVVEPLIQHLDGDGFRVEAPGLYHFQGEQLDSWIAVSLPVDESDLSTWPKPSNIDGLVSSEKRAQTVVQQATLDMREKVELEQQFWWWFIVAALIFLLFEMSLANRTAS</sequence>
<evidence type="ECO:0000313" key="5">
    <source>
        <dbReference type="Proteomes" id="UP001225316"/>
    </source>
</evidence>
<organism evidence="4 5">
    <name type="scientific">Thalassobacterium maritimum</name>
    <dbReference type="NCBI Taxonomy" id="3041265"/>
    <lineage>
        <taxon>Bacteria</taxon>
        <taxon>Pseudomonadati</taxon>
        <taxon>Verrucomicrobiota</taxon>
        <taxon>Opitutia</taxon>
        <taxon>Puniceicoccales</taxon>
        <taxon>Coraliomargaritaceae</taxon>
        <taxon>Thalassobacterium</taxon>
    </lineage>
</organism>
<dbReference type="Proteomes" id="UP001225316">
    <property type="component" value="Unassembled WGS sequence"/>
</dbReference>
<keyword evidence="1" id="KW-1133">Transmembrane helix</keyword>
<dbReference type="InterPro" id="IPR002035">
    <property type="entry name" value="VWF_A"/>
</dbReference>
<gene>
    <name evidence="4" type="ORF">QEH52_04680</name>
</gene>
<dbReference type="SUPFAM" id="SSF53300">
    <property type="entry name" value="vWA-like"/>
    <property type="match status" value="1"/>
</dbReference>
<name>A0ABU1AT46_9BACT</name>
<proteinExistence type="predicted"/>
<evidence type="ECO:0000256" key="1">
    <source>
        <dbReference type="SAM" id="Phobius"/>
    </source>
</evidence>